<proteinExistence type="predicted"/>
<dbReference type="AlphaFoldDB" id="G8JYP2"/>
<keyword evidence="1" id="KW-0614">Plasmid</keyword>
<reference evidence="1" key="3">
    <citation type="journal article" date="2011" name="Annu. Rev. Phytopathol.">
        <title>A successful bacterial coup d'etat: how Rhodococcus fascians redirects plant development.</title>
        <authorList>
            <person name="Stes E."/>
            <person name="Vandeputte O.M."/>
            <person name="El Jaziri M."/>
            <person name="Holsters M."/>
            <person name="Vereecke D."/>
        </authorList>
    </citation>
    <scope>NUCLEOTIDE SEQUENCE</scope>
    <source>
        <strain evidence="1">D188</strain>
        <plasmid evidence="1">pFiD188</plasmid>
    </source>
</reference>
<dbReference type="EMBL" id="JN093097">
    <property type="protein sequence ID" value="AET25163.1"/>
    <property type="molecule type" value="Genomic_DNA"/>
</dbReference>
<reference evidence="1" key="4">
    <citation type="submission" date="2011-06" db="EMBL/GenBank/DDBJ databases">
        <authorList>
            <person name="Vereecke D.M."/>
        </authorList>
    </citation>
    <scope>NUCLEOTIDE SEQUENCE</scope>
    <source>
        <strain evidence="1">D188</strain>
        <plasmid evidence="1">pFiD188</plasmid>
    </source>
</reference>
<gene>
    <name evidence="1" type="ORF">pFi_027</name>
</gene>
<reference evidence="1" key="5">
    <citation type="journal article" date="2012" name="Mol. Plant Microbe Interact.">
        <title>pFiD188, the linear virulence plasmid of Rhodococcus fascians D188.</title>
        <authorList>
            <person name="Francis I."/>
            <person name="De Keyser A."/>
            <person name="De Backer P."/>
            <person name="Simon-Mateo C."/>
            <person name="Kalkus J."/>
            <person name="Pertry I."/>
            <person name="Ardiles-Diaz W."/>
            <person name="De Rycke R."/>
            <person name="Vandeputte O.M."/>
            <person name="El Jaziri M."/>
            <person name="Holsters M."/>
            <person name="Vereecke D."/>
        </authorList>
    </citation>
    <scope>NUCLEOTIDE SEQUENCE</scope>
    <source>
        <strain evidence="1">D188</strain>
        <plasmid evidence="1">pFiD188</plasmid>
    </source>
</reference>
<reference evidence="1" key="2">
    <citation type="journal article" date="2010" name="Mol. Plant Microbe Interact.">
        <title>Rhodococcus fascians impacts plant development through the dynamic fas-mediated production of a cytokinin mix.</title>
        <authorList>
            <person name="Pertry I."/>
            <person name="Vaclavikova K."/>
            <person name="Gemrotova M."/>
            <person name="Spichal L."/>
            <person name="Galuszka P."/>
            <person name="Depuydt S."/>
            <person name="Temmerman W."/>
            <person name="Stes E."/>
            <person name="De Keyser A."/>
            <person name="Riefler M."/>
            <person name="Biondi S."/>
            <person name="Novak O."/>
            <person name="Schmulling T."/>
            <person name="Strnad M."/>
            <person name="Tarkowski P."/>
            <person name="Holsters M."/>
            <person name="Vereecke D."/>
        </authorList>
    </citation>
    <scope>NUCLEOTIDE SEQUENCE</scope>
    <source>
        <strain evidence="1">D188</strain>
        <plasmid evidence="1">pFiD188</plasmid>
    </source>
</reference>
<sequence>MTNRPQSRRVAELHEKTEDVIRQLAAQRCTTPATLQPSERTPA</sequence>
<geneLocation type="plasmid" evidence="1">
    <name>pFiD188</name>
</geneLocation>
<reference evidence="1" key="1">
    <citation type="journal article" date="2009" name="Proc. Natl. Acad. Sci. U.S.A.">
        <title>Identification of Rhodococcus fascians cytokinins and their modus operandi to reshape the plant.</title>
        <authorList>
            <person name="Pertry I."/>
            <person name="Vaclavikova K."/>
            <person name="Depuydt S."/>
            <person name="Galuszka P."/>
            <person name="Spichal L."/>
            <person name="Temmerman W."/>
            <person name="Stes E."/>
            <person name="Schmulling T."/>
            <person name="Kakimoto T."/>
            <person name="Van Montagu M.C."/>
            <person name="Strnad M."/>
            <person name="Holsters M."/>
            <person name="Tarkowski P."/>
            <person name="Vereecke D."/>
        </authorList>
    </citation>
    <scope>NUCLEOTIDE SEQUENCE</scope>
    <source>
        <strain evidence="1">D188</strain>
        <plasmid evidence="1">pFiD188</plasmid>
    </source>
</reference>
<protein>
    <submittedName>
        <fullName evidence="1">Uncharacterized protein</fullName>
    </submittedName>
</protein>
<name>G8JYP2_RHOFA</name>
<organism evidence="1">
    <name type="scientific">Rhodococcoides fascians D188</name>
    <dbReference type="NCBI Taxonomy" id="1051973"/>
    <lineage>
        <taxon>Bacteria</taxon>
        <taxon>Bacillati</taxon>
        <taxon>Actinomycetota</taxon>
        <taxon>Actinomycetes</taxon>
        <taxon>Mycobacteriales</taxon>
        <taxon>Nocardiaceae</taxon>
        <taxon>Rhodococcoides</taxon>
    </lineage>
</organism>
<evidence type="ECO:0000313" key="1">
    <source>
        <dbReference type="EMBL" id="AET25163.1"/>
    </source>
</evidence>
<accession>G8JYP2</accession>